<name>A0A849JTY3_9MICO</name>
<reference evidence="2 3" key="1">
    <citation type="submission" date="2020-05" db="EMBL/GenBank/DDBJ databases">
        <title>Genome sequence of Isoptericola sp. JC619 isolated from Chilika lagoon, India.</title>
        <authorList>
            <person name="Kumar D."/>
            <person name="Appam K."/>
            <person name="Gandham S."/>
            <person name="Uppada J."/>
            <person name="Sasikala C."/>
            <person name="Venkata Ramana C."/>
        </authorList>
    </citation>
    <scope>NUCLEOTIDE SEQUENCE [LARGE SCALE GENOMIC DNA]</scope>
    <source>
        <strain evidence="2 3">JC619</strain>
    </source>
</reference>
<keyword evidence="3" id="KW-1185">Reference proteome</keyword>
<accession>A0A849JTY3</accession>
<dbReference type="AlphaFoldDB" id="A0A849JTY3"/>
<evidence type="ECO:0000256" key="1">
    <source>
        <dbReference type="SAM" id="Phobius"/>
    </source>
</evidence>
<dbReference type="Proteomes" id="UP000557204">
    <property type="component" value="Unassembled WGS sequence"/>
</dbReference>
<sequence>MEIVFATVSVLVLMCGVGVLVLHRPLAARIQVLLERVVPRRARYRLDHLAGGPHTGLVVPAWGVGAVVIGLLGILFAAM</sequence>
<organism evidence="2 3">
    <name type="scientific">Isoptericola sediminis</name>
    <dbReference type="NCBI Taxonomy" id="2733572"/>
    <lineage>
        <taxon>Bacteria</taxon>
        <taxon>Bacillati</taxon>
        <taxon>Actinomycetota</taxon>
        <taxon>Actinomycetes</taxon>
        <taxon>Micrococcales</taxon>
        <taxon>Promicromonosporaceae</taxon>
        <taxon>Isoptericola</taxon>
    </lineage>
</organism>
<dbReference type="RefSeq" id="WP_171245539.1">
    <property type="nucleotide sequence ID" value="NZ_JABFAJ010000001.1"/>
</dbReference>
<evidence type="ECO:0000313" key="2">
    <source>
        <dbReference type="EMBL" id="NNU26024.1"/>
    </source>
</evidence>
<dbReference type="EMBL" id="JABFAJ010000001">
    <property type="protein sequence ID" value="NNU26024.1"/>
    <property type="molecule type" value="Genomic_DNA"/>
</dbReference>
<evidence type="ECO:0000313" key="3">
    <source>
        <dbReference type="Proteomes" id="UP000557204"/>
    </source>
</evidence>
<gene>
    <name evidence="2" type="ORF">HLI28_00480</name>
</gene>
<keyword evidence="1" id="KW-0812">Transmembrane</keyword>
<keyword evidence="1" id="KW-1133">Transmembrane helix</keyword>
<proteinExistence type="predicted"/>
<keyword evidence="1" id="KW-0472">Membrane</keyword>
<protein>
    <submittedName>
        <fullName evidence="2">Uncharacterized protein</fullName>
    </submittedName>
</protein>
<feature type="transmembrane region" description="Helical" evidence="1">
    <location>
        <begin position="57"/>
        <end position="78"/>
    </location>
</feature>
<comment type="caution">
    <text evidence="2">The sequence shown here is derived from an EMBL/GenBank/DDBJ whole genome shotgun (WGS) entry which is preliminary data.</text>
</comment>